<dbReference type="AlphaFoldDB" id="K2G2F6"/>
<feature type="transmembrane region" description="Helical" evidence="1">
    <location>
        <begin position="47"/>
        <end position="69"/>
    </location>
</feature>
<dbReference type="EMBL" id="AMFJ01000332">
    <property type="protein sequence ID" value="EKE28437.1"/>
    <property type="molecule type" value="Genomic_DNA"/>
</dbReference>
<keyword evidence="1" id="KW-0472">Membrane</keyword>
<evidence type="ECO:0000256" key="1">
    <source>
        <dbReference type="SAM" id="Phobius"/>
    </source>
</evidence>
<sequence>MNAYEKKLDLIMKILKILGRTIKLSFMLWVLIMIANMYFRFADPYKLLAIISSSIVLITVVWLGVWGYVEKRYKG</sequence>
<keyword evidence="1" id="KW-0812">Transmembrane</keyword>
<accession>K2G2F6</accession>
<organism evidence="2">
    <name type="scientific">uncultured bacterium</name>
    <name type="common">gcode 4</name>
    <dbReference type="NCBI Taxonomy" id="1234023"/>
    <lineage>
        <taxon>Bacteria</taxon>
        <taxon>environmental samples</taxon>
    </lineage>
</organism>
<keyword evidence="1" id="KW-1133">Transmembrane helix</keyword>
<gene>
    <name evidence="2" type="ORF">ACD_3C00058G0003</name>
</gene>
<name>K2G2F6_9BACT</name>
<evidence type="ECO:0000313" key="2">
    <source>
        <dbReference type="EMBL" id="EKE28437.1"/>
    </source>
</evidence>
<reference evidence="2" key="1">
    <citation type="journal article" date="2012" name="Science">
        <title>Fermentation, hydrogen, and sulfur metabolism in multiple uncultivated bacterial phyla.</title>
        <authorList>
            <person name="Wrighton K.C."/>
            <person name="Thomas B.C."/>
            <person name="Sharon I."/>
            <person name="Miller C.S."/>
            <person name="Castelle C.J."/>
            <person name="VerBerkmoes N.C."/>
            <person name="Wilkins M.J."/>
            <person name="Hettich R.L."/>
            <person name="Lipton M.S."/>
            <person name="Williams K.H."/>
            <person name="Long P.E."/>
            <person name="Banfield J.F."/>
        </authorList>
    </citation>
    <scope>NUCLEOTIDE SEQUENCE [LARGE SCALE GENOMIC DNA]</scope>
</reference>
<protein>
    <submittedName>
        <fullName evidence="2">Uncharacterized protein</fullName>
    </submittedName>
</protein>
<feature type="transmembrane region" description="Helical" evidence="1">
    <location>
        <begin position="21"/>
        <end position="41"/>
    </location>
</feature>
<comment type="caution">
    <text evidence="2">The sequence shown here is derived from an EMBL/GenBank/DDBJ whole genome shotgun (WGS) entry which is preliminary data.</text>
</comment>
<proteinExistence type="predicted"/>